<gene>
    <name evidence="1" type="ORF">SppYZU05_01</name>
</gene>
<dbReference type="Proteomes" id="UP000221216">
    <property type="component" value="Segment"/>
</dbReference>
<proteinExistence type="predicted"/>
<evidence type="ECO:0000313" key="2">
    <source>
        <dbReference type="Proteomes" id="UP000221216"/>
    </source>
</evidence>
<reference evidence="1 2" key="1">
    <citation type="submission" date="2017-03" db="EMBL/GenBank/DDBJ databases">
        <title>Isolation of lytic bacteriophages infecting Shewanella putrefaciens and Shewanella baltica for biocontrol of fish and shrimp spoilage during chilled storage.</title>
        <authorList>
            <person name="Yang Z."/>
            <person name="Tao X."/>
            <person name="Gao L."/>
            <person name="Rao S."/>
        </authorList>
    </citation>
    <scope>NUCLEOTIDE SEQUENCE [LARGE SCALE GENOMIC DNA]</scope>
</reference>
<sequence>MATRPLYSSLWAQNAAPEDFGDADVYVPSNPVYPEQTENQYTVGWYVSPNNDLVKQPHQWVNSWAYTVDLAILELITNGSVYQPTISFRKSGIVHVEGQWWLSKADENTASPAPAAWDKAAFNDIVDLNNYAAVKDSEIEAHKGRQDNPHGVTPAQIQGYSKAQIDANVAVVQDDLTSYKQRRDNPHEVTAAQLNALSVAGGRFNGPVVMPAMRLPIGVEVSLSEGIFGGRSQGVSLGINPTIGIPTSNKVELVSDKTFHAIRQRYASQFNAPPPELQLPLLRDLTTYQSGYGGVELTGTIDFHQHGLLMNPDLILTATPAGVRTVVALGSDGVTYAVQTPTASTNLLQRLRDRDMRVSNLRAWSTPLTEDQCYGLGVSVWL</sequence>
<protein>
    <submittedName>
        <fullName evidence="1">Uncharacterized protein</fullName>
    </submittedName>
</protein>
<keyword evidence="2" id="KW-1185">Reference proteome</keyword>
<dbReference type="EMBL" id="KY709296">
    <property type="protein sequence ID" value="ARM70527.1"/>
    <property type="molecule type" value="Genomic_DNA"/>
</dbReference>
<organism evidence="1 2">
    <name type="scientific">Shewanella phage SppYZU05</name>
    <dbReference type="NCBI Taxonomy" id="1970795"/>
    <lineage>
        <taxon>Viruses</taxon>
        <taxon>Duplodnaviria</taxon>
        <taxon>Heunggongvirae</taxon>
        <taxon>Uroviricota</taxon>
        <taxon>Caudoviricetes</taxon>
        <taxon>Chaseviridae</taxon>
        <taxon>Nefertitivirinae</taxon>
        <taxon>Yushanvirus</taxon>
        <taxon>Yushanvirus SppYZU05</taxon>
    </lineage>
</organism>
<name>A0A1W6JTE7_9CAUD</name>
<evidence type="ECO:0000313" key="1">
    <source>
        <dbReference type="EMBL" id="ARM70527.1"/>
    </source>
</evidence>
<accession>A0A1W6JTE7</accession>